<sequence length="97" mass="10405">MNKTEMAKKLAKKADLSQAKAAEVIDIIFSSESGNGIIAVELDADREVSISGFGKFYTSRSKARVGRNPATGEAIQIAAKKHAKFRPAKGLKDRVAV</sequence>
<dbReference type="InterPro" id="IPR000119">
    <property type="entry name" value="Hist_DNA-bd"/>
</dbReference>
<proteinExistence type="predicted"/>
<organism evidence="2">
    <name type="scientific">hydrothermal vent metagenome</name>
    <dbReference type="NCBI Taxonomy" id="652676"/>
    <lineage>
        <taxon>unclassified sequences</taxon>
        <taxon>metagenomes</taxon>
        <taxon>ecological metagenomes</taxon>
    </lineage>
</organism>
<dbReference type="GO" id="GO:0005829">
    <property type="term" value="C:cytosol"/>
    <property type="evidence" value="ECO:0007669"/>
    <property type="project" value="TreeGrafter"/>
</dbReference>
<evidence type="ECO:0000256" key="1">
    <source>
        <dbReference type="ARBA" id="ARBA00023125"/>
    </source>
</evidence>
<dbReference type="Gene3D" id="4.10.520.10">
    <property type="entry name" value="IHF-like DNA-binding proteins"/>
    <property type="match status" value="1"/>
</dbReference>
<keyword evidence="1 2" id="KW-0238">DNA-binding</keyword>
<dbReference type="SUPFAM" id="SSF47729">
    <property type="entry name" value="IHF-like DNA-binding proteins"/>
    <property type="match status" value="1"/>
</dbReference>
<dbReference type="PRINTS" id="PR01727">
    <property type="entry name" value="DNABINDINGHU"/>
</dbReference>
<accession>A0A3B0T672</accession>
<dbReference type="GO" id="GO:0003677">
    <property type="term" value="F:DNA binding"/>
    <property type="evidence" value="ECO:0007669"/>
    <property type="project" value="UniProtKB-KW"/>
</dbReference>
<dbReference type="SMART" id="SM00411">
    <property type="entry name" value="BHL"/>
    <property type="match status" value="1"/>
</dbReference>
<dbReference type="PANTHER" id="PTHR33175">
    <property type="entry name" value="DNA-BINDING PROTEIN HU"/>
    <property type="match status" value="1"/>
</dbReference>
<gene>
    <name evidence="2" type="ORF">MNBD_ACTINO02-405</name>
</gene>
<dbReference type="InterPro" id="IPR010992">
    <property type="entry name" value="IHF-like_DNA-bd_dom_sf"/>
</dbReference>
<dbReference type="CDD" id="cd13831">
    <property type="entry name" value="HU"/>
    <property type="match status" value="1"/>
</dbReference>
<evidence type="ECO:0000313" key="2">
    <source>
        <dbReference type="EMBL" id="VAW08837.1"/>
    </source>
</evidence>
<dbReference type="GO" id="GO:0030527">
    <property type="term" value="F:structural constituent of chromatin"/>
    <property type="evidence" value="ECO:0007669"/>
    <property type="project" value="InterPro"/>
</dbReference>
<name>A0A3B0T672_9ZZZZ</name>
<dbReference type="EMBL" id="UOEK01000499">
    <property type="protein sequence ID" value="VAW08837.1"/>
    <property type="molecule type" value="Genomic_DNA"/>
</dbReference>
<dbReference type="AlphaFoldDB" id="A0A3B0T672"/>
<dbReference type="PANTHER" id="PTHR33175:SF3">
    <property type="entry name" value="DNA-BINDING PROTEIN HU-BETA"/>
    <property type="match status" value="1"/>
</dbReference>
<protein>
    <submittedName>
        <fullName evidence="2">DNA-binding protein HU-beta</fullName>
    </submittedName>
</protein>
<dbReference type="Pfam" id="PF00216">
    <property type="entry name" value="Bac_DNA_binding"/>
    <property type="match status" value="1"/>
</dbReference>
<reference evidence="2" key="1">
    <citation type="submission" date="2018-06" db="EMBL/GenBank/DDBJ databases">
        <authorList>
            <person name="Zhirakovskaya E."/>
        </authorList>
    </citation>
    <scope>NUCLEOTIDE SEQUENCE</scope>
</reference>